<dbReference type="GO" id="GO:0006412">
    <property type="term" value="P:translation"/>
    <property type="evidence" value="ECO:0007669"/>
    <property type="project" value="InterPro"/>
</dbReference>
<keyword evidence="1" id="KW-0472">Membrane</keyword>
<dbReference type="FunFam" id="2.30.30.30:FF:000031">
    <property type="entry name" value="40S ribosomal protein S4-3"/>
    <property type="match status" value="1"/>
</dbReference>
<dbReference type="EMBL" id="OIVN01001668">
    <property type="protein sequence ID" value="SPC96458.1"/>
    <property type="molecule type" value="Genomic_DNA"/>
</dbReference>
<protein>
    <recommendedName>
        <fullName evidence="2">KOW domain-containing protein</fullName>
    </recommendedName>
</protein>
<dbReference type="Gene3D" id="2.30.30.30">
    <property type="match status" value="1"/>
</dbReference>
<name>A0A2N9GAM1_FAGSY</name>
<organism evidence="3">
    <name type="scientific">Fagus sylvatica</name>
    <name type="common">Beechnut</name>
    <dbReference type="NCBI Taxonomy" id="28930"/>
    <lineage>
        <taxon>Eukaryota</taxon>
        <taxon>Viridiplantae</taxon>
        <taxon>Streptophyta</taxon>
        <taxon>Embryophyta</taxon>
        <taxon>Tracheophyta</taxon>
        <taxon>Spermatophyta</taxon>
        <taxon>Magnoliopsida</taxon>
        <taxon>eudicotyledons</taxon>
        <taxon>Gunneridae</taxon>
        <taxon>Pentapetalae</taxon>
        <taxon>rosids</taxon>
        <taxon>fabids</taxon>
        <taxon>Fagales</taxon>
        <taxon>Fagaceae</taxon>
        <taxon>Fagus</taxon>
    </lineage>
</organism>
<dbReference type="GO" id="GO:0003723">
    <property type="term" value="F:RNA binding"/>
    <property type="evidence" value="ECO:0007669"/>
    <property type="project" value="TreeGrafter"/>
</dbReference>
<sequence>MAKILVPSSELCTAGAAGAATKLDNSSLSLSPSRFLFSLCRLLFLLSLSVSKSEFGCCGFQIRGGDFSRSHEAHGLAMIVGLNRGFCRGWWVFGHGGGCLAMGLVIVALIIDWDGANELMFSNFTSSACKNKVKSETFLCKTPSACVVQALQGPFCALDLEINKITDFVQFDVGNVVMVTGGRNRDRVGVIKSREKHKGSFETVHIQDALGHEFANPSWNVFTVGKGHKAMGLSPQGQGSC</sequence>
<dbReference type="InterPro" id="IPR014722">
    <property type="entry name" value="Rib_uL2_dom2"/>
</dbReference>
<dbReference type="AlphaFoldDB" id="A0A2N9GAM1"/>
<dbReference type="InterPro" id="IPR041982">
    <property type="entry name" value="Ribosomal_eS4_KOW"/>
</dbReference>
<gene>
    <name evidence="3" type="ORF">FSB_LOCUS24340</name>
</gene>
<dbReference type="InterPro" id="IPR000876">
    <property type="entry name" value="Ribosomal_eS4"/>
</dbReference>
<feature type="transmembrane region" description="Helical" evidence="1">
    <location>
        <begin position="90"/>
        <end position="111"/>
    </location>
</feature>
<accession>A0A2N9GAM1</accession>
<feature type="domain" description="KOW" evidence="2">
    <location>
        <begin position="170"/>
        <end position="197"/>
    </location>
</feature>
<keyword evidence="1" id="KW-0812">Transmembrane</keyword>
<dbReference type="SMART" id="SM00739">
    <property type="entry name" value="KOW"/>
    <property type="match status" value="1"/>
</dbReference>
<evidence type="ECO:0000313" key="3">
    <source>
        <dbReference type="EMBL" id="SPC96458.1"/>
    </source>
</evidence>
<dbReference type="InterPro" id="IPR005824">
    <property type="entry name" value="KOW"/>
</dbReference>
<keyword evidence="1" id="KW-1133">Transmembrane helix</keyword>
<dbReference type="GO" id="GO:0003735">
    <property type="term" value="F:structural constituent of ribosome"/>
    <property type="evidence" value="ECO:0007669"/>
    <property type="project" value="InterPro"/>
</dbReference>
<evidence type="ECO:0000259" key="2">
    <source>
        <dbReference type="SMART" id="SM00739"/>
    </source>
</evidence>
<evidence type="ECO:0000256" key="1">
    <source>
        <dbReference type="SAM" id="Phobius"/>
    </source>
</evidence>
<dbReference type="GO" id="GO:0022627">
    <property type="term" value="C:cytosolic small ribosomal subunit"/>
    <property type="evidence" value="ECO:0007669"/>
    <property type="project" value="TreeGrafter"/>
</dbReference>
<reference evidence="3" key="1">
    <citation type="submission" date="2018-02" db="EMBL/GenBank/DDBJ databases">
        <authorList>
            <person name="Cohen D.B."/>
            <person name="Kent A.D."/>
        </authorList>
    </citation>
    <scope>NUCLEOTIDE SEQUENCE</scope>
</reference>
<proteinExistence type="predicted"/>
<dbReference type="Pfam" id="PF00467">
    <property type="entry name" value="KOW"/>
    <property type="match status" value="1"/>
</dbReference>
<dbReference type="PANTHER" id="PTHR11581:SF0">
    <property type="entry name" value="SMALL RIBOSOMAL SUBUNIT PROTEIN ES4"/>
    <property type="match status" value="1"/>
</dbReference>
<dbReference type="CDD" id="cd06087">
    <property type="entry name" value="KOW_RPS4"/>
    <property type="match status" value="1"/>
</dbReference>
<dbReference type="PANTHER" id="PTHR11581">
    <property type="entry name" value="30S/40S RIBOSOMAL PROTEIN S4"/>
    <property type="match status" value="1"/>
</dbReference>